<feature type="domain" description="RPRD1A/B C-terminal" evidence="1">
    <location>
        <begin position="2"/>
        <end position="81"/>
    </location>
</feature>
<accession>A0A0B2USB3</accession>
<evidence type="ECO:0000259" key="1">
    <source>
        <dbReference type="Pfam" id="PF16566"/>
    </source>
</evidence>
<proteinExistence type="predicted"/>
<dbReference type="InterPro" id="IPR032337">
    <property type="entry name" value="RPRD1A/B_C"/>
</dbReference>
<comment type="caution">
    <text evidence="2">The sequence shown here is derived from an EMBL/GenBank/DDBJ whole genome shotgun (WGS) entry which is preliminary data.</text>
</comment>
<evidence type="ECO:0000313" key="2">
    <source>
        <dbReference type="EMBL" id="KHN72032.1"/>
    </source>
</evidence>
<dbReference type="AlphaFoldDB" id="A0A0B2USB3"/>
<dbReference type="OrthoDB" id="1708588at2759"/>
<gene>
    <name evidence="2" type="ORF">Tcan_04482</name>
</gene>
<name>A0A0B2USB3_TOXCA</name>
<dbReference type="Gene3D" id="6.10.250.2560">
    <property type="match status" value="1"/>
</dbReference>
<reference evidence="2 3" key="1">
    <citation type="submission" date="2014-11" db="EMBL/GenBank/DDBJ databases">
        <title>Genetic blueprint of the zoonotic pathogen Toxocara canis.</title>
        <authorList>
            <person name="Zhu X.-Q."/>
            <person name="Korhonen P.K."/>
            <person name="Cai H."/>
            <person name="Young N.D."/>
            <person name="Nejsum P."/>
            <person name="von Samson-Himmelstjerna G."/>
            <person name="Boag P.R."/>
            <person name="Tan P."/>
            <person name="Li Q."/>
            <person name="Min J."/>
            <person name="Yang Y."/>
            <person name="Wang X."/>
            <person name="Fang X."/>
            <person name="Hall R.S."/>
            <person name="Hofmann A."/>
            <person name="Sternberg P.W."/>
            <person name="Jex A.R."/>
            <person name="Gasser R.B."/>
        </authorList>
    </citation>
    <scope>NUCLEOTIDE SEQUENCE [LARGE SCALE GENOMIC DNA]</scope>
    <source>
        <strain evidence="2">PN_DK_2014</strain>
    </source>
</reference>
<organism evidence="2 3">
    <name type="scientific">Toxocara canis</name>
    <name type="common">Canine roundworm</name>
    <dbReference type="NCBI Taxonomy" id="6265"/>
    <lineage>
        <taxon>Eukaryota</taxon>
        <taxon>Metazoa</taxon>
        <taxon>Ecdysozoa</taxon>
        <taxon>Nematoda</taxon>
        <taxon>Chromadorea</taxon>
        <taxon>Rhabditida</taxon>
        <taxon>Spirurina</taxon>
        <taxon>Ascaridomorpha</taxon>
        <taxon>Ascaridoidea</taxon>
        <taxon>Toxocaridae</taxon>
        <taxon>Toxocara</taxon>
    </lineage>
</organism>
<dbReference type="STRING" id="6265.A0A0B2USB3"/>
<keyword evidence="3" id="KW-1185">Reference proteome</keyword>
<dbReference type="Proteomes" id="UP000031036">
    <property type="component" value="Unassembled WGS sequence"/>
</dbReference>
<dbReference type="EMBL" id="JPKZ01004118">
    <property type="protein sequence ID" value="KHN72032.1"/>
    <property type="molecule type" value="Genomic_DNA"/>
</dbReference>
<sequence>MRLVEEMGERRNVQRLMSDYIEFLKADSLRNEELLNSVKEKFAKLDNEKAAVKKHLESLPDLSDIPADALTPLPSLSELFKSSNSKVT</sequence>
<protein>
    <recommendedName>
        <fullName evidence="1">RPRD1A/B C-terminal domain-containing protein</fullName>
    </recommendedName>
</protein>
<dbReference type="Pfam" id="PF16566">
    <property type="entry name" value="CREPT"/>
    <property type="match status" value="1"/>
</dbReference>
<evidence type="ECO:0000313" key="3">
    <source>
        <dbReference type="Proteomes" id="UP000031036"/>
    </source>
</evidence>